<reference evidence="2" key="1">
    <citation type="journal article" date="2018" name="Genome Biol.">
        <title>SKESA: strategic k-mer extension for scrupulous assemblies.</title>
        <authorList>
            <person name="Souvorov A."/>
            <person name="Agarwala R."/>
            <person name="Lipman D.J."/>
        </authorList>
    </citation>
    <scope>NUCLEOTIDE SEQUENCE</scope>
    <source>
        <strain evidence="2">Salmonella enterica</strain>
    </source>
</reference>
<dbReference type="InterPro" id="IPR036388">
    <property type="entry name" value="WH-like_DNA-bd_sf"/>
</dbReference>
<evidence type="ECO:0000256" key="1">
    <source>
        <dbReference type="SAM" id="Phobius"/>
    </source>
</evidence>
<dbReference type="AlphaFoldDB" id="A0A731J656"/>
<proteinExistence type="predicted"/>
<reference evidence="2" key="2">
    <citation type="submission" date="2018-07" db="EMBL/GenBank/DDBJ databases">
        <authorList>
            <consortium name="NCBI Pathogen Detection Project"/>
        </authorList>
    </citation>
    <scope>NUCLEOTIDE SEQUENCE</scope>
    <source>
        <strain evidence="2">Salmonella enterica</strain>
    </source>
</reference>
<dbReference type="EMBL" id="DAARYN010000113">
    <property type="protein sequence ID" value="HAE4475430.1"/>
    <property type="molecule type" value="Genomic_DNA"/>
</dbReference>
<evidence type="ECO:0000313" key="2">
    <source>
        <dbReference type="EMBL" id="HAE4475430.1"/>
    </source>
</evidence>
<keyword evidence="1" id="KW-0472">Membrane</keyword>
<keyword evidence="1" id="KW-0812">Transmembrane</keyword>
<name>A0A731J656_SALEB</name>
<comment type="caution">
    <text evidence="2">The sequence shown here is derived from an EMBL/GenBank/DDBJ whole genome shotgun (WGS) entry which is preliminary data.</text>
</comment>
<accession>A0A731J656</accession>
<keyword evidence="1" id="KW-1133">Transmembrane helix</keyword>
<organism evidence="2">
    <name type="scientific">Salmonella enterica subsp. enterica serovar Java</name>
    <dbReference type="NCBI Taxonomy" id="224729"/>
    <lineage>
        <taxon>Bacteria</taxon>
        <taxon>Pseudomonadati</taxon>
        <taxon>Pseudomonadota</taxon>
        <taxon>Gammaproteobacteria</taxon>
        <taxon>Enterobacterales</taxon>
        <taxon>Enterobacteriaceae</taxon>
        <taxon>Salmonella</taxon>
    </lineage>
</organism>
<feature type="transmembrane region" description="Helical" evidence="1">
    <location>
        <begin position="144"/>
        <end position="164"/>
    </location>
</feature>
<dbReference type="GO" id="GO:0003677">
    <property type="term" value="F:DNA binding"/>
    <property type="evidence" value="ECO:0007669"/>
    <property type="project" value="InterPro"/>
</dbReference>
<sequence length="165" mass="18883">MQYSHHRQPGCTFLKEDVKKTYIINSNCIYNEGKYELRTVSNSQVIKMTAMRAKCLSFIIENAHLEIIERQKITTALWGSRSHYVNDANLTQILYLIRRDLKALGINDLFITIPRQGLKVNSDIAIIATDSETKGRKKQIVRQTIAALTTVFSVTLGSLMYLHIH</sequence>
<protein>
    <submittedName>
        <fullName evidence="2">Transcriptional regulator</fullName>
    </submittedName>
</protein>
<dbReference type="GO" id="GO:0006355">
    <property type="term" value="P:regulation of DNA-templated transcription"/>
    <property type="evidence" value="ECO:0007669"/>
    <property type="project" value="InterPro"/>
</dbReference>
<dbReference type="SUPFAM" id="SSF46894">
    <property type="entry name" value="C-terminal effector domain of the bipartite response regulators"/>
    <property type="match status" value="1"/>
</dbReference>
<dbReference type="InterPro" id="IPR016032">
    <property type="entry name" value="Sig_transdc_resp-reg_C-effctor"/>
</dbReference>
<gene>
    <name evidence="2" type="ORF">G4C86_004289</name>
</gene>
<dbReference type="Gene3D" id="1.10.10.10">
    <property type="entry name" value="Winged helix-like DNA-binding domain superfamily/Winged helix DNA-binding domain"/>
    <property type="match status" value="1"/>
</dbReference>